<evidence type="ECO:0000256" key="3">
    <source>
        <dbReference type="ARBA" id="ARBA00013253"/>
    </source>
</evidence>
<dbReference type="GO" id="GO:0046656">
    <property type="term" value="P:folic acid biosynthetic process"/>
    <property type="evidence" value="ECO:0007669"/>
    <property type="project" value="UniProtKB-KW"/>
</dbReference>
<proteinExistence type="predicted"/>
<dbReference type="GO" id="GO:0046654">
    <property type="term" value="P:tetrahydrofolate biosynthetic process"/>
    <property type="evidence" value="ECO:0007669"/>
    <property type="project" value="UniProtKB-UniPathway"/>
</dbReference>
<keyword evidence="5" id="KW-0547">Nucleotide-binding</keyword>
<keyword evidence="8" id="KW-0289">Folate biosynthesis</keyword>
<evidence type="ECO:0000259" key="10">
    <source>
        <dbReference type="Pfam" id="PF01288"/>
    </source>
</evidence>
<protein>
    <recommendedName>
        <fullName evidence="3">2-amino-4-hydroxy-6-hydroxymethyldihydropteridine diphosphokinase</fullName>
        <ecNumber evidence="3">2.7.6.3</ecNumber>
    </recommendedName>
</protein>
<evidence type="ECO:0000313" key="11">
    <source>
        <dbReference type="EMBL" id="ERK60604.1"/>
    </source>
</evidence>
<feature type="region of interest" description="Disordered" evidence="9">
    <location>
        <begin position="1"/>
        <end position="22"/>
    </location>
</feature>
<dbReference type="InterPro" id="IPR035907">
    <property type="entry name" value="Hppk_sf"/>
</dbReference>
<dbReference type="Gene3D" id="3.30.70.560">
    <property type="entry name" value="7,8-Dihydro-6-hydroxymethylpterin-pyrophosphokinase HPPK"/>
    <property type="match status" value="1"/>
</dbReference>
<dbReference type="Proteomes" id="UP000017052">
    <property type="component" value="Unassembled WGS sequence"/>
</dbReference>
<evidence type="ECO:0000256" key="8">
    <source>
        <dbReference type="ARBA" id="ARBA00022909"/>
    </source>
</evidence>
<reference evidence="11" key="1">
    <citation type="submission" date="2013-08" db="EMBL/GenBank/DDBJ databases">
        <authorList>
            <person name="Durkin A.S."/>
            <person name="Haft D.R."/>
            <person name="McCorrison J."/>
            <person name="Torralba M."/>
            <person name="Gillis M."/>
            <person name="Haft D.H."/>
            <person name="Methe B."/>
            <person name="Sutton G."/>
            <person name="Nelson K.E."/>
        </authorList>
    </citation>
    <scope>NUCLEOTIDE SEQUENCE [LARGE SCALE GENOMIC DNA]</scope>
    <source>
        <strain evidence="11">F0233</strain>
    </source>
</reference>
<organism evidence="11 12">
    <name type="scientific">Propionibacterium acidifaciens F0233</name>
    <dbReference type="NCBI Taxonomy" id="553198"/>
    <lineage>
        <taxon>Bacteria</taxon>
        <taxon>Bacillati</taxon>
        <taxon>Actinomycetota</taxon>
        <taxon>Actinomycetes</taxon>
        <taxon>Propionibacteriales</taxon>
        <taxon>Propionibacteriaceae</taxon>
        <taxon>Propionibacterium</taxon>
    </lineage>
</organism>
<keyword evidence="4" id="KW-0808">Transferase</keyword>
<evidence type="ECO:0000256" key="2">
    <source>
        <dbReference type="ARBA" id="ARBA00005051"/>
    </source>
</evidence>
<evidence type="ECO:0000256" key="7">
    <source>
        <dbReference type="ARBA" id="ARBA00022840"/>
    </source>
</evidence>
<evidence type="ECO:0000256" key="9">
    <source>
        <dbReference type="SAM" id="MobiDB-lite"/>
    </source>
</evidence>
<comment type="caution">
    <text evidence="11">The sequence shown here is derived from an EMBL/GenBank/DDBJ whole genome shotgun (WGS) entry which is preliminary data.</text>
</comment>
<dbReference type="Pfam" id="PF01288">
    <property type="entry name" value="HPPK"/>
    <property type="match status" value="1"/>
</dbReference>
<dbReference type="SUPFAM" id="SSF55083">
    <property type="entry name" value="6-hydroxymethyl-7,8-dihydropterin pyrophosphokinase, HPPK"/>
    <property type="match status" value="1"/>
</dbReference>
<sequence length="189" mass="20052">MNGAARPGAGANGASDDPGAGRHVVLSMGSNLGDRRAALRAGVDDLAATPGIAHVRVSSVYLTEPVGVVGQDDFLNIVVTADTVLEPLALLERANAVEAAHGRRRDPRVPHGPRTLDIDLVVVEGLTSATRRLRLPHPRAHERAFVLVPWAELEPRAVLPQGRILDLLDGMDASGVVRTDPPIHPRRGE</sequence>
<dbReference type="GO" id="GO:0003848">
    <property type="term" value="F:2-amino-4-hydroxy-6-hydroxymethyldihydropteridine diphosphokinase activity"/>
    <property type="evidence" value="ECO:0007669"/>
    <property type="project" value="UniProtKB-EC"/>
</dbReference>
<feature type="domain" description="7,8-dihydro-6-hydroxymethylpterin-pyrophosphokinase" evidence="10">
    <location>
        <begin position="25"/>
        <end position="155"/>
    </location>
</feature>
<accession>U2QWL6</accession>
<dbReference type="RefSeq" id="WP_021796750.1">
    <property type="nucleotide sequence ID" value="NZ_ACVN02000079.1"/>
</dbReference>
<name>U2QWL6_9ACTN</name>
<keyword evidence="12" id="KW-1185">Reference proteome</keyword>
<keyword evidence="6" id="KW-0418">Kinase</keyword>
<dbReference type="EC" id="2.7.6.3" evidence="3"/>
<evidence type="ECO:0000256" key="5">
    <source>
        <dbReference type="ARBA" id="ARBA00022741"/>
    </source>
</evidence>
<evidence type="ECO:0000256" key="4">
    <source>
        <dbReference type="ARBA" id="ARBA00022679"/>
    </source>
</evidence>
<dbReference type="AlphaFoldDB" id="U2QWL6"/>
<gene>
    <name evidence="11" type="primary">folK</name>
    <name evidence="11" type="ORF">HMPREF0682_0362</name>
</gene>
<dbReference type="UniPathway" id="UPA00077">
    <property type="reaction ID" value="UER00155"/>
</dbReference>
<dbReference type="PANTHER" id="PTHR43071:SF1">
    <property type="entry name" value="2-AMINO-4-HYDROXY-6-HYDROXYMETHYLDIHYDROPTERIDINE PYROPHOSPHOKINASE"/>
    <property type="match status" value="1"/>
</dbReference>
<dbReference type="EMBL" id="ACVN02000079">
    <property type="protein sequence ID" value="ERK60604.1"/>
    <property type="molecule type" value="Genomic_DNA"/>
</dbReference>
<dbReference type="GO" id="GO:0016301">
    <property type="term" value="F:kinase activity"/>
    <property type="evidence" value="ECO:0007669"/>
    <property type="project" value="UniProtKB-KW"/>
</dbReference>
<dbReference type="GeneID" id="95360219"/>
<dbReference type="CDD" id="cd00483">
    <property type="entry name" value="HPPK"/>
    <property type="match status" value="1"/>
</dbReference>
<evidence type="ECO:0000313" key="12">
    <source>
        <dbReference type="Proteomes" id="UP000017052"/>
    </source>
</evidence>
<keyword evidence="7" id="KW-0067">ATP-binding</keyword>
<evidence type="ECO:0000256" key="6">
    <source>
        <dbReference type="ARBA" id="ARBA00022777"/>
    </source>
</evidence>
<dbReference type="PANTHER" id="PTHR43071">
    <property type="entry name" value="2-AMINO-4-HYDROXY-6-HYDROXYMETHYLDIHYDROPTERIDINE PYROPHOSPHOKINASE"/>
    <property type="match status" value="1"/>
</dbReference>
<dbReference type="GO" id="GO:0005524">
    <property type="term" value="F:ATP binding"/>
    <property type="evidence" value="ECO:0007669"/>
    <property type="project" value="UniProtKB-KW"/>
</dbReference>
<feature type="compositionally biased region" description="Low complexity" evidence="9">
    <location>
        <begin position="1"/>
        <end position="14"/>
    </location>
</feature>
<dbReference type="InterPro" id="IPR000550">
    <property type="entry name" value="Hppk"/>
</dbReference>
<evidence type="ECO:0000256" key="1">
    <source>
        <dbReference type="ARBA" id="ARBA00000198"/>
    </source>
</evidence>
<dbReference type="NCBIfam" id="TIGR01498">
    <property type="entry name" value="folK"/>
    <property type="match status" value="1"/>
</dbReference>
<comment type="pathway">
    <text evidence="2">Cofactor biosynthesis; tetrahydrofolate biosynthesis; 2-amino-4-hydroxy-6-hydroxymethyl-7,8-dihydropteridine diphosphate from 7,8-dihydroneopterin triphosphate: step 4/4.</text>
</comment>
<dbReference type="OrthoDB" id="9808041at2"/>
<comment type="catalytic activity">
    <reaction evidence="1">
        <text>6-hydroxymethyl-7,8-dihydropterin + ATP = (7,8-dihydropterin-6-yl)methyl diphosphate + AMP + H(+)</text>
        <dbReference type="Rhea" id="RHEA:11412"/>
        <dbReference type="ChEBI" id="CHEBI:15378"/>
        <dbReference type="ChEBI" id="CHEBI:30616"/>
        <dbReference type="ChEBI" id="CHEBI:44841"/>
        <dbReference type="ChEBI" id="CHEBI:72950"/>
        <dbReference type="ChEBI" id="CHEBI:456215"/>
        <dbReference type="EC" id="2.7.6.3"/>
    </reaction>
</comment>